<protein>
    <recommendedName>
        <fullName evidence="3">Disease resistance protein Roq1-like winged-helix domain-containing protein</fullName>
    </recommendedName>
</protein>
<name>A0AAP0M980_9ROSI</name>
<dbReference type="InterPro" id="IPR011713">
    <property type="entry name" value="Leu-rich_rpt_3"/>
</dbReference>
<dbReference type="InterPro" id="IPR036390">
    <property type="entry name" value="WH_DNA-bd_sf"/>
</dbReference>
<evidence type="ECO:0000259" key="3">
    <source>
        <dbReference type="Pfam" id="PF23282"/>
    </source>
</evidence>
<comment type="caution">
    <text evidence="4">The sequence shown here is derived from an EMBL/GenBank/DDBJ whole genome shotgun (WGS) entry which is preliminary data.</text>
</comment>
<reference evidence="4 5" key="1">
    <citation type="submission" date="2024-05" db="EMBL/GenBank/DDBJ databases">
        <title>Haplotype-resolved chromosome-level genome assembly of Huyou (Citrus changshanensis).</title>
        <authorList>
            <person name="Miao C."/>
            <person name="Chen W."/>
            <person name="Wu Y."/>
            <person name="Wang L."/>
            <person name="Zhao S."/>
            <person name="Grierson D."/>
            <person name="Xu C."/>
            <person name="Chen K."/>
        </authorList>
    </citation>
    <scope>NUCLEOTIDE SEQUENCE [LARGE SCALE GENOMIC DNA]</scope>
    <source>
        <strain evidence="4">01-14</strain>
        <tissue evidence="4">Leaf</tissue>
    </source>
</reference>
<keyword evidence="5" id="KW-1185">Reference proteome</keyword>
<dbReference type="PANTHER" id="PTHR11017">
    <property type="entry name" value="LEUCINE-RICH REPEAT-CONTAINING PROTEIN"/>
    <property type="match status" value="1"/>
</dbReference>
<gene>
    <name evidence="4" type="ORF">WN944_015524</name>
</gene>
<dbReference type="EMBL" id="JBCGBO010000005">
    <property type="protein sequence ID" value="KAK9200327.1"/>
    <property type="molecule type" value="Genomic_DNA"/>
</dbReference>
<keyword evidence="2" id="KW-0677">Repeat</keyword>
<dbReference type="Pfam" id="PF23282">
    <property type="entry name" value="WHD_ROQ1"/>
    <property type="match status" value="1"/>
</dbReference>
<sequence>MKFLIASGFYPEIGISVLIDKSLIVISNNNKITMHDLLQDLGSDIVSQESNDIGNRSRLWHHEDIYEVLTYNMSLPSNISAEKLVFLEMPNSSIEQLWDGMKNQITYFWDAIFSVRRISMIFGNIISFNCYEED</sequence>
<feature type="domain" description="Disease resistance protein Roq1-like winged-helix" evidence="3">
    <location>
        <begin position="2"/>
        <end position="50"/>
    </location>
</feature>
<dbReference type="Proteomes" id="UP001428341">
    <property type="component" value="Unassembled WGS sequence"/>
</dbReference>
<evidence type="ECO:0000313" key="5">
    <source>
        <dbReference type="Proteomes" id="UP001428341"/>
    </source>
</evidence>
<dbReference type="GO" id="GO:0006952">
    <property type="term" value="P:defense response"/>
    <property type="evidence" value="ECO:0007669"/>
    <property type="project" value="InterPro"/>
</dbReference>
<organism evidence="4 5">
    <name type="scientific">Citrus x changshan-huyou</name>
    <dbReference type="NCBI Taxonomy" id="2935761"/>
    <lineage>
        <taxon>Eukaryota</taxon>
        <taxon>Viridiplantae</taxon>
        <taxon>Streptophyta</taxon>
        <taxon>Embryophyta</taxon>
        <taxon>Tracheophyta</taxon>
        <taxon>Spermatophyta</taxon>
        <taxon>Magnoliopsida</taxon>
        <taxon>eudicotyledons</taxon>
        <taxon>Gunneridae</taxon>
        <taxon>Pentapetalae</taxon>
        <taxon>rosids</taxon>
        <taxon>malvids</taxon>
        <taxon>Sapindales</taxon>
        <taxon>Rutaceae</taxon>
        <taxon>Aurantioideae</taxon>
        <taxon>Citrus</taxon>
    </lineage>
</organism>
<dbReference type="InterPro" id="IPR044974">
    <property type="entry name" value="Disease_R_plants"/>
</dbReference>
<dbReference type="PANTHER" id="PTHR11017:SF570">
    <property type="entry name" value="DISEASE RESISTANCE PROTEIN (TIR-NBS CLASS)-RELATED"/>
    <property type="match status" value="1"/>
</dbReference>
<dbReference type="InterPro" id="IPR058192">
    <property type="entry name" value="WHD_ROQ1-like"/>
</dbReference>
<keyword evidence="1" id="KW-0433">Leucine-rich repeat</keyword>
<proteinExistence type="predicted"/>
<evidence type="ECO:0000256" key="2">
    <source>
        <dbReference type="ARBA" id="ARBA00022737"/>
    </source>
</evidence>
<dbReference type="Pfam" id="PF07725">
    <property type="entry name" value="LRR_3"/>
    <property type="match status" value="1"/>
</dbReference>
<evidence type="ECO:0000313" key="4">
    <source>
        <dbReference type="EMBL" id="KAK9200327.1"/>
    </source>
</evidence>
<accession>A0AAP0M980</accession>
<dbReference type="SUPFAM" id="SSF46785">
    <property type="entry name" value="Winged helix' DNA-binding domain"/>
    <property type="match status" value="1"/>
</dbReference>
<evidence type="ECO:0000256" key="1">
    <source>
        <dbReference type="ARBA" id="ARBA00022614"/>
    </source>
</evidence>
<dbReference type="AlphaFoldDB" id="A0AAP0M980"/>